<dbReference type="InterPro" id="IPR035919">
    <property type="entry name" value="EAL_sf"/>
</dbReference>
<organism evidence="2 3">
    <name type="scientific">Nitrincola tapanii</name>
    <dbReference type="NCBI Taxonomy" id="1708751"/>
    <lineage>
        <taxon>Bacteria</taxon>
        <taxon>Pseudomonadati</taxon>
        <taxon>Pseudomonadota</taxon>
        <taxon>Gammaproteobacteria</taxon>
        <taxon>Oceanospirillales</taxon>
        <taxon>Oceanospirillaceae</taxon>
        <taxon>Nitrincola</taxon>
    </lineage>
</organism>
<dbReference type="PANTHER" id="PTHR33525">
    <property type="match status" value="1"/>
</dbReference>
<dbReference type="Proteomes" id="UP000325302">
    <property type="component" value="Unassembled WGS sequence"/>
</dbReference>
<dbReference type="RefSeq" id="WP_149391371.1">
    <property type="nucleotide sequence ID" value="NZ_SMRS01000007.1"/>
</dbReference>
<dbReference type="PROSITE" id="PS51833">
    <property type="entry name" value="HDOD"/>
    <property type="match status" value="1"/>
</dbReference>
<dbReference type="SMART" id="SM00052">
    <property type="entry name" value="EAL"/>
    <property type="match status" value="1"/>
</dbReference>
<evidence type="ECO:0000313" key="2">
    <source>
        <dbReference type="EMBL" id="KAA0874139.1"/>
    </source>
</evidence>
<dbReference type="Pfam" id="PF00563">
    <property type="entry name" value="EAL"/>
    <property type="match status" value="1"/>
</dbReference>
<accession>A0A5A9W1Q7</accession>
<gene>
    <name evidence="2" type="ORF">E1H14_10200</name>
</gene>
<dbReference type="SUPFAM" id="SSF141868">
    <property type="entry name" value="EAL domain-like"/>
    <property type="match status" value="1"/>
</dbReference>
<evidence type="ECO:0000313" key="3">
    <source>
        <dbReference type="Proteomes" id="UP000325302"/>
    </source>
</evidence>
<proteinExistence type="predicted"/>
<reference evidence="2 3" key="1">
    <citation type="submission" date="2019-03" db="EMBL/GenBank/DDBJ databases">
        <title>Nitrincola sp. nov. isolated from an Indian soda lake.</title>
        <authorList>
            <person name="Joshi A."/>
            <person name="Thite S.V."/>
            <person name="Joseph N."/>
            <person name="Dhotre D."/>
            <person name="Moorthy M."/>
            <person name="Shouche Y.S."/>
        </authorList>
    </citation>
    <scope>NUCLEOTIDE SEQUENCE [LARGE SCALE GENOMIC DNA]</scope>
    <source>
        <strain evidence="2 3">MEB193</strain>
    </source>
</reference>
<dbReference type="AlphaFoldDB" id="A0A5A9W1Q7"/>
<dbReference type="OrthoDB" id="9804751at2"/>
<sequence length="410" mass="46199">MSHKMIDSMSGEDNRYCIALQPIFDGEFSHVADELLYRAHGGAEKADITDPLTATARACSAAFYEIGLQSLVGERRLFLNVSRDWLENPDLMPLPPQQVVIELPTRLQVDEVVLACLDALRQAGYTLAADDVLLEAEPELLKQRVQMVKVDVRRADAFKCLDHYRQQQLTLLAEFIETPELLERCRVAGFDLYQGYVYAFPEQILPPSSGRSTNRSADLRLLRELCRPEPALPLIESLLAQDPHLCTLLFKRVNSASAKRVAQVTQLQQAIMMLGYDRVRALTATLLLADNQPVKRPLVFRALVRAELARRLAHRVQEMSPDTAFTLGLFSLMDQIEGIAMDKLTEDLGFDGELAEALLYQAGDLGKILKVIDSFERARLDRRSLKLVETLNREYLGSVAWAQEIMSIED</sequence>
<keyword evidence="3" id="KW-1185">Reference proteome</keyword>
<dbReference type="InterPro" id="IPR001633">
    <property type="entry name" value="EAL_dom"/>
</dbReference>
<dbReference type="Pfam" id="PF08668">
    <property type="entry name" value="HDOD"/>
    <property type="match status" value="1"/>
</dbReference>
<dbReference type="SUPFAM" id="SSF109604">
    <property type="entry name" value="HD-domain/PDEase-like"/>
    <property type="match status" value="1"/>
</dbReference>
<comment type="caution">
    <text evidence="2">The sequence shown here is derived from an EMBL/GenBank/DDBJ whole genome shotgun (WGS) entry which is preliminary data.</text>
</comment>
<protein>
    <submittedName>
        <fullName evidence="2">HDOD domain-containing protein</fullName>
    </submittedName>
</protein>
<dbReference type="Gene3D" id="1.10.3210.10">
    <property type="entry name" value="Hypothetical protein af1432"/>
    <property type="match status" value="1"/>
</dbReference>
<dbReference type="InterPro" id="IPR052340">
    <property type="entry name" value="RNase_Y/CdgJ"/>
</dbReference>
<dbReference type="InterPro" id="IPR013976">
    <property type="entry name" value="HDOD"/>
</dbReference>
<evidence type="ECO:0000259" key="1">
    <source>
        <dbReference type="PROSITE" id="PS51833"/>
    </source>
</evidence>
<name>A0A5A9W1Q7_9GAMM</name>
<feature type="domain" description="HDOD" evidence="1">
    <location>
        <begin position="211"/>
        <end position="401"/>
    </location>
</feature>
<dbReference type="InterPro" id="IPR014408">
    <property type="entry name" value="dGMP_Pdiesterase_EAL/HD-GYP"/>
</dbReference>
<dbReference type="Gene3D" id="3.20.20.450">
    <property type="entry name" value="EAL domain"/>
    <property type="match status" value="1"/>
</dbReference>
<dbReference type="PANTHER" id="PTHR33525:SF4">
    <property type="entry name" value="CYCLIC DI-GMP PHOSPHODIESTERASE CDGJ"/>
    <property type="match status" value="1"/>
</dbReference>
<dbReference type="EMBL" id="SMRS01000007">
    <property type="protein sequence ID" value="KAA0874139.1"/>
    <property type="molecule type" value="Genomic_DNA"/>
</dbReference>
<dbReference type="PIRSF" id="PIRSF003180">
    <property type="entry name" value="DiGMPpdiest_YuxH"/>
    <property type="match status" value="1"/>
</dbReference>